<proteinExistence type="predicted"/>
<dbReference type="EMBL" id="MU155219">
    <property type="protein sequence ID" value="KAF9479138.1"/>
    <property type="molecule type" value="Genomic_DNA"/>
</dbReference>
<feature type="coiled-coil region" evidence="1">
    <location>
        <begin position="124"/>
        <end position="186"/>
    </location>
</feature>
<dbReference type="Proteomes" id="UP000807469">
    <property type="component" value="Unassembled WGS sequence"/>
</dbReference>
<accession>A0A9P6D0Y9</accession>
<feature type="compositionally biased region" description="Polar residues" evidence="2">
    <location>
        <begin position="76"/>
        <end position="86"/>
    </location>
</feature>
<feature type="compositionally biased region" description="Polar residues" evidence="2">
    <location>
        <begin position="51"/>
        <end position="60"/>
    </location>
</feature>
<evidence type="ECO:0000313" key="3">
    <source>
        <dbReference type="EMBL" id="KAF9479138.1"/>
    </source>
</evidence>
<dbReference type="AlphaFoldDB" id="A0A9P6D0Y9"/>
<gene>
    <name evidence="3" type="ORF">BDN70DRAFT_709834</name>
</gene>
<name>A0A9P6D0Y9_9AGAR</name>
<feature type="compositionally biased region" description="Polar residues" evidence="2">
    <location>
        <begin position="304"/>
        <end position="315"/>
    </location>
</feature>
<feature type="compositionally biased region" description="Low complexity" evidence="2">
    <location>
        <begin position="263"/>
        <end position="291"/>
    </location>
</feature>
<comment type="caution">
    <text evidence="3">The sequence shown here is derived from an EMBL/GenBank/DDBJ whole genome shotgun (WGS) entry which is preliminary data.</text>
</comment>
<feature type="region of interest" description="Disordered" evidence="2">
    <location>
        <begin position="76"/>
        <end position="121"/>
    </location>
</feature>
<dbReference type="OrthoDB" id="3070390at2759"/>
<protein>
    <submittedName>
        <fullName evidence="3">Uncharacterized protein</fullName>
    </submittedName>
</protein>
<feature type="region of interest" description="Disordered" evidence="2">
    <location>
        <begin position="1"/>
        <end position="60"/>
    </location>
</feature>
<organism evidence="3 4">
    <name type="scientific">Pholiota conissans</name>
    <dbReference type="NCBI Taxonomy" id="109636"/>
    <lineage>
        <taxon>Eukaryota</taxon>
        <taxon>Fungi</taxon>
        <taxon>Dikarya</taxon>
        <taxon>Basidiomycota</taxon>
        <taxon>Agaricomycotina</taxon>
        <taxon>Agaricomycetes</taxon>
        <taxon>Agaricomycetidae</taxon>
        <taxon>Agaricales</taxon>
        <taxon>Agaricineae</taxon>
        <taxon>Strophariaceae</taxon>
        <taxon>Pholiota</taxon>
    </lineage>
</organism>
<evidence type="ECO:0000256" key="2">
    <source>
        <dbReference type="SAM" id="MobiDB-lite"/>
    </source>
</evidence>
<evidence type="ECO:0000256" key="1">
    <source>
        <dbReference type="SAM" id="Coils"/>
    </source>
</evidence>
<reference evidence="3" key="1">
    <citation type="submission" date="2020-11" db="EMBL/GenBank/DDBJ databases">
        <authorList>
            <consortium name="DOE Joint Genome Institute"/>
            <person name="Ahrendt S."/>
            <person name="Riley R."/>
            <person name="Andreopoulos W."/>
            <person name="Labutti K."/>
            <person name="Pangilinan J."/>
            <person name="Ruiz-Duenas F.J."/>
            <person name="Barrasa J.M."/>
            <person name="Sanchez-Garcia M."/>
            <person name="Camarero S."/>
            <person name="Miyauchi S."/>
            <person name="Serrano A."/>
            <person name="Linde D."/>
            <person name="Babiker R."/>
            <person name="Drula E."/>
            <person name="Ayuso-Fernandez I."/>
            <person name="Pacheco R."/>
            <person name="Padilla G."/>
            <person name="Ferreira P."/>
            <person name="Barriuso J."/>
            <person name="Kellner H."/>
            <person name="Castanera R."/>
            <person name="Alfaro M."/>
            <person name="Ramirez L."/>
            <person name="Pisabarro A.G."/>
            <person name="Kuo A."/>
            <person name="Tritt A."/>
            <person name="Lipzen A."/>
            <person name="He G."/>
            <person name="Yan M."/>
            <person name="Ng V."/>
            <person name="Cullen D."/>
            <person name="Martin F."/>
            <person name="Rosso M.-N."/>
            <person name="Henrissat B."/>
            <person name="Hibbett D."/>
            <person name="Martinez A.T."/>
            <person name="Grigoriev I.V."/>
        </authorList>
    </citation>
    <scope>NUCLEOTIDE SEQUENCE</scope>
    <source>
        <strain evidence="3">CIRM-BRFM 674</strain>
    </source>
</reference>
<keyword evidence="4" id="KW-1185">Reference proteome</keyword>
<keyword evidence="1" id="KW-0175">Coiled coil</keyword>
<sequence>MAGFTTEYTKLERMPLLSKKPPLPPVRPSAKGKGRAVYDQNSPDEALRHGQLSTEHASKTASTVTVLSQSILNASRATLGATSKNNETTEDARMADPSPLDAKDNTASGNGIATVKSRRSERGLGDVQARLAVMEAELAKERKRRHLAEETIVAERKRRQTAEDAIEEERTKRRAAEVAIADIRRECRAPFVVPSLVDAFMELSRLTTIATAPVETEFAPSGSIVRAGPPPPRKEDSNESAPAARQSKVIKAPTKSTTLFIHSRSSSSASEASTQGSQSSSISSGEASTDSECLSLDDGMVDSKPQSLGFDQSGSHLVRQKEEYLPRTSSIPSKVDDFHTRRTSRGML</sequence>
<evidence type="ECO:0000313" key="4">
    <source>
        <dbReference type="Proteomes" id="UP000807469"/>
    </source>
</evidence>
<feature type="region of interest" description="Disordered" evidence="2">
    <location>
        <begin position="220"/>
        <end position="348"/>
    </location>
</feature>